<evidence type="ECO:0000313" key="1">
    <source>
        <dbReference type="EMBL" id="KRH63424.1"/>
    </source>
</evidence>
<name>A0A0R0K9I6_SOYBN</name>
<dbReference type="Proteomes" id="UP000008827">
    <property type="component" value="Chromosome 4"/>
</dbReference>
<dbReference type="AlphaFoldDB" id="A0A0R0K9I6"/>
<sequence length="89" mass="9649">MAAFLSALAGSEVAQAAAQAALTTLSEVYKATKINYRSFPRNTLLQDVGITSNDGNTSDSFQGSRLHANIQLEKEELDVEKAIYEIIEV</sequence>
<accession>A0A0R0K9I6</accession>
<protein>
    <submittedName>
        <fullName evidence="1 2">Uncharacterized protein</fullName>
    </submittedName>
</protein>
<organism evidence="1">
    <name type="scientific">Glycine max</name>
    <name type="common">Soybean</name>
    <name type="synonym">Glycine hispida</name>
    <dbReference type="NCBI Taxonomy" id="3847"/>
    <lineage>
        <taxon>Eukaryota</taxon>
        <taxon>Viridiplantae</taxon>
        <taxon>Streptophyta</taxon>
        <taxon>Embryophyta</taxon>
        <taxon>Tracheophyta</taxon>
        <taxon>Spermatophyta</taxon>
        <taxon>Magnoliopsida</taxon>
        <taxon>eudicotyledons</taxon>
        <taxon>Gunneridae</taxon>
        <taxon>Pentapetalae</taxon>
        <taxon>rosids</taxon>
        <taxon>fabids</taxon>
        <taxon>Fabales</taxon>
        <taxon>Fabaceae</taxon>
        <taxon>Papilionoideae</taxon>
        <taxon>50 kb inversion clade</taxon>
        <taxon>NPAAA clade</taxon>
        <taxon>indigoferoid/millettioid clade</taxon>
        <taxon>Phaseoleae</taxon>
        <taxon>Glycine</taxon>
        <taxon>Glycine subgen. Soja</taxon>
    </lineage>
</organism>
<reference evidence="1 2" key="1">
    <citation type="journal article" date="2010" name="Nature">
        <title>Genome sequence of the palaeopolyploid soybean.</title>
        <authorList>
            <person name="Schmutz J."/>
            <person name="Cannon S.B."/>
            <person name="Schlueter J."/>
            <person name="Ma J."/>
            <person name="Mitros T."/>
            <person name="Nelson W."/>
            <person name="Hyten D.L."/>
            <person name="Song Q."/>
            <person name="Thelen J.J."/>
            <person name="Cheng J."/>
            <person name="Xu D."/>
            <person name="Hellsten U."/>
            <person name="May G.D."/>
            <person name="Yu Y."/>
            <person name="Sakurai T."/>
            <person name="Umezawa T."/>
            <person name="Bhattacharyya M.K."/>
            <person name="Sandhu D."/>
            <person name="Valliyodan B."/>
            <person name="Lindquist E."/>
            <person name="Peto M."/>
            <person name="Grant D."/>
            <person name="Shu S."/>
            <person name="Goodstein D."/>
            <person name="Barry K."/>
            <person name="Futrell-Griggs M."/>
            <person name="Abernathy B."/>
            <person name="Du J."/>
            <person name="Tian Z."/>
            <person name="Zhu L."/>
            <person name="Gill N."/>
            <person name="Joshi T."/>
            <person name="Libault M."/>
            <person name="Sethuraman A."/>
            <person name="Zhang X.-C."/>
            <person name="Shinozaki K."/>
            <person name="Nguyen H.T."/>
            <person name="Wing R.A."/>
            <person name="Cregan P."/>
            <person name="Specht J."/>
            <person name="Grimwood J."/>
            <person name="Rokhsar D."/>
            <person name="Stacey G."/>
            <person name="Shoemaker R.C."/>
            <person name="Jackson S.A."/>
        </authorList>
    </citation>
    <scope>NUCLEOTIDE SEQUENCE</scope>
    <source>
        <strain evidence="2">cv. Williams 82</strain>
        <tissue evidence="1">Callus</tissue>
    </source>
</reference>
<dbReference type="EMBL" id="CM000837">
    <property type="protein sequence ID" value="KRH63424.1"/>
    <property type="molecule type" value="Genomic_DNA"/>
</dbReference>
<reference evidence="1" key="3">
    <citation type="submission" date="2018-07" db="EMBL/GenBank/DDBJ databases">
        <title>WGS assembly of Glycine max.</title>
        <authorList>
            <person name="Schmutz J."/>
            <person name="Cannon S."/>
            <person name="Schlueter J."/>
            <person name="Ma J."/>
            <person name="Mitros T."/>
            <person name="Nelson W."/>
            <person name="Hyten D."/>
            <person name="Song Q."/>
            <person name="Thelen J."/>
            <person name="Cheng J."/>
            <person name="Xu D."/>
            <person name="Hellsten U."/>
            <person name="May G."/>
            <person name="Yu Y."/>
            <person name="Sakurai T."/>
            <person name="Umezawa T."/>
            <person name="Bhattacharyya M."/>
            <person name="Sandhu D."/>
            <person name="Valliyodan B."/>
            <person name="Lindquist E."/>
            <person name="Peto M."/>
            <person name="Grant D."/>
            <person name="Shu S."/>
            <person name="Goodstein D."/>
            <person name="Barry K."/>
            <person name="Futrell-Griggs M."/>
            <person name="Abernathy B."/>
            <person name="Du J."/>
            <person name="Tian Z."/>
            <person name="Zhu L."/>
            <person name="Gill N."/>
            <person name="Joshi T."/>
            <person name="Libault M."/>
            <person name="Sethuraman A."/>
            <person name="Zhang X."/>
            <person name="Shinozaki K."/>
            <person name="Nguyen H."/>
            <person name="Wing R."/>
            <person name="Cregan P."/>
            <person name="Specht J."/>
            <person name="Grimwood J."/>
            <person name="Rokhsar D."/>
            <person name="Stacey G."/>
            <person name="Shoemaker R."/>
            <person name="Jackson S."/>
        </authorList>
    </citation>
    <scope>NUCLEOTIDE SEQUENCE</scope>
    <source>
        <tissue evidence="1">Callus</tissue>
    </source>
</reference>
<dbReference type="Gramene" id="KRH63424">
    <property type="protein sequence ID" value="KRH63424"/>
    <property type="gene ID" value="GLYMA_04G175600"/>
</dbReference>
<dbReference type="STRING" id="3847.A0A0R0K9I6"/>
<dbReference type="InParanoid" id="A0A0R0K9I6"/>
<reference evidence="2" key="2">
    <citation type="submission" date="2018-02" db="UniProtKB">
        <authorList>
            <consortium name="EnsemblPlants"/>
        </authorList>
    </citation>
    <scope>IDENTIFICATION</scope>
    <source>
        <strain evidence="2">Williams 82</strain>
    </source>
</reference>
<proteinExistence type="predicted"/>
<dbReference type="EnsemblPlants" id="KRH63424">
    <property type="protein sequence ID" value="KRH63424"/>
    <property type="gene ID" value="GLYMA_04G175600"/>
</dbReference>
<gene>
    <name evidence="1" type="ORF">GLYMA_04G175600</name>
</gene>
<evidence type="ECO:0000313" key="2">
    <source>
        <dbReference type="EnsemblPlants" id="KRH63424"/>
    </source>
</evidence>
<keyword evidence="3" id="KW-1185">Reference proteome</keyword>
<evidence type="ECO:0000313" key="3">
    <source>
        <dbReference type="Proteomes" id="UP000008827"/>
    </source>
</evidence>